<evidence type="ECO:0000256" key="1">
    <source>
        <dbReference type="ARBA" id="ARBA00022741"/>
    </source>
</evidence>
<dbReference type="GO" id="GO:0005525">
    <property type="term" value="F:GTP binding"/>
    <property type="evidence" value="ECO:0007669"/>
    <property type="project" value="UniProtKB-KW"/>
</dbReference>
<dbReference type="PROSITE" id="PS51419">
    <property type="entry name" value="RAB"/>
    <property type="match status" value="1"/>
</dbReference>
<evidence type="ECO:0000313" key="3">
    <source>
        <dbReference type="EMBL" id="EUB61972.1"/>
    </source>
</evidence>
<dbReference type="InterPro" id="IPR027417">
    <property type="entry name" value="P-loop_NTPase"/>
</dbReference>
<proteinExistence type="predicted"/>
<keyword evidence="1" id="KW-0547">Nucleotide-binding</keyword>
<evidence type="ECO:0000313" key="4">
    <source>
        <dbReference type="Proteomes" id="UP000019149"/>
    </source>
</evidence>
<sequence>MNNNAVEQGNNEYRPTKGVRILEYDLMAKHDSKMTKVELQLWDTSGSKRYQNCWPVIFKGAHGVVLVYNVDQPDHANELDECNLTIIKSRLPSHGDSLREAFSKYVGRLLNNLSEATEQEELTIINS</sequence>
<dbReference type="Gene3D" id="3.40.50.300">
    <property type="entry name" value="P-loop containing nucleotide triphosphate hydrolases"/>
    <property type="match status" value="1"/>
</dbReference>
<dbReference type="OrthoDB" id="275177at2759"/>
<reference evidence="3 4" key="1">
    <citation type="journal article" date="2013" name="Nat. Genet.">
        <title>The genome of the hydatid tapeworm Echinococcus granulosus.</title>
        <authorList>
            <person name="Zheng H."/>
            <person name="Zhang W."/>
            <person name="Zhang L."/>
            <person name="Zhang Z."/>
            <person name="Li J."/>
            <person name="Lu G."/>
            <person name="Zhu Y."/>
            <person name="Wang Y."/>
            <person name="Huang Y."/>
            <person name="Liu J."/>
            <person name="Kang H."/>
            <person name="Chen J."/>
            <person name="Wang L."/>
            <person name="Chen A."/>
            <person name="Yu S."/>
            <person name="Gao Z."/>
            <person name="Jin L."/>
            <person name="Gu W."/>
            <person name="Wang Z."/>
            <person name="Zhao L."/>
            <person name="Shi B."/>
            <person name="Wen H."/>
            <person name="Lin R."/>
            <person name="Jones M.K."/>
            <person name="Brejova B."/>
            <person name="Vinar T."/>
            <person name="Zhao G."/>
            <person name="McManus D.P."/>
            <person name="Chen Z."/>
            <person name="Zhou Y."/>
            <person name="Wang S."/>
        </authorList>
    </citation>
    <scope>NUCLEOTIDE SEQUENCE [LARGE SCALE GENOMIC DNA]</scope>
</reference>
<organism evidence="3 4">
    <name type="scientific">Echinococcus granulosus</name>
    <name type="common">Hydatid tapeworm</name>
    <dbReference type="NCBI Taxonomy" id="6210"/>
    <lineage>
        <taxon>Eukaryota</taxon>
        <taxon>Metazoa</taxon>
        <taxon>Spiralia</taxon>
        <taxon>Lophotrochozoa</taxon>
        <taxon>Platyhelminthes</taxon>
        <taxon>Cestoda</taxon>
        <taxon>Eucestoda</taxon>
        <taxon>Cyclophyllidea</taxon>
        <taxon>Taeniidae</taxon>
        <taxon>Echinococcus</taxon>
        <taxon>Echinococcus granulosus group</taxon>
    </lineage>
</organism>
<dbReference type="SUPFAM" id="SSF52540">
    <property type="entry name" value="P-loop containing nucleoside triphosphate hydrolases"/>
    <property type="match status" value="1"/>
</dbReference>
<keyword evidence="4" id="KW-1185">Reference proteome</keyword>
<gene>
    <name evidence="3" type="ORF">EGR_03245</name>
</gene>
<dbReference type="GeneID" id="36338960"/>
<dbReference type="EMBL" id="APAU02000016">
    <property type="protein sequence ID" value="EUB61972.1"/>
    <property type="molecule type" value="Genomic_DNA"/>
</dbReference>
<dbReference type="PANTHER" id="PTHR24073">
    <property type="entry name" value="DRAB5-RELATED"/>
    <property type="match status" value="1"/>
</dbReference>
<dbReference type="Proteomes" id="UP000019149">
    <property type="component" value="Unassembled WGS sequence"/>
</dbReference>
<dbReference type="KEGG" id="egl:EGR_03245"/>
<dbReference type="RefSeq" id="XP_024353168.1">
    <property type="nucleotide sequence ID" value="XM_024492494.1"/>
</dbReference>
<name>W6UUE5_ECHGR</name>
<dbReference type="CTD" id="36338960"/>
<dbReference type="STRING" id="6210.W6UUE5"/>
<keyword evidence="2" id="KW-0342">GTP-binding</keyword>
<dbReference type="AlphaFoldDB" id="W6UUE5"/>
<protein>
    <submittedName>
        <fullName evidence="3">Rab-like protein 5</fullName>
    </submittedName>
</protein>
<dbReference type="OMA" id="WGRVEAN"/>
<accession>W6UUE5</accession>
<comment type="caution">
    <text evidence="3">The sequence shown here is derived from an EMBL/GenBank/DDBJ whole genome shotgun (WGS) entry which is preliminary data.</text>
</comment>
<dbReference type="Pfam" id="PF08477">
    <property type="entry name" value="Roc"/>
    <property type="match status" value="1"/>
</dbReference>
<evidence type="ECO:0000256" key="2">
    <source>
        <dbReference type="ARBA" id="ARBA00023134"/>
    </source>
</evidence>